<keyword evidence="9" id="KW-0846">Cobalamin</keyword>
<reference evidence="24 25" key="1">
    <citation type="submission" date="2019-04" db="EMBL/GenBank/DDBJ databases">
        <title>The sequence and de novo assembly of Takifugu bimaculatus genome using PacBio and Hi-C technologies.</title>
        <authorList>
            <person name="Xu P."/>
            <person name="Liu B."/>
            <person name="Zhou Z."/>
        </authorList>
    </citation>
    <scope>NUCLEOTIDE SEQUENCE [LARGE SCALE GENOMIC DNA]</scope>
    <source>
        <strain evidence="24">TB-2018</strain>
        <tissue evidence="24">Muscle</tissue>
    </source>
</reference>
<evidence type="ECO:0000256" key="3">
    <source>
        <dbReference type="ARBA" id="ARBA00004496"/>
    </source>
</evidence>
<dbReference type="AlphaFoldDB" id="A0A4Z2B781"/>
<gene>
    <name evidence="24" type="ORF">fugu_005677</name>
</gene>
<dbReference type="PANTHER" id="PTHR31457">
    <property type="entry name" value="METHYLMALONIC ACIDURIA AND HOMOCYSTINURIA TYPE C PROTEIN"/>
    <property type="match status" value="1"/>
</dbReference>
<evidence type="ECO:0000313" key="24">
    <source>
        <dbReference type="EMBL" id="TNM87456.1"/>
    </source>
</evidence>
<evidence type="ECO:0000256" key="2">
    <source>
        <dbReference type="ARBA" id="ARBA00001974"/>
    </source>
</evidence>
<comment type="caution">
    <text evidence="24">The sequence shown here is derived from an EMBL/GenBank/DDBJ whole genome shotgun (WGS) entry which is preliminary data.</text>
</comment>
<evidence type="ECO:0000256" key="1">
    <source>
        <dbReference type="ARBA" id="ARBA00001917"/>
    </source>
</evidence>
<comment type="cofactor">
    <cofactor evidence="1">
        <name>FMN</name>
        <dbReference type="ChEBI" id="CHEBI:58210"/>
    </cofactor>
</comment>
<dbReference type="GO" id="GO:0032451">
    <property type="term" value="F:demethylase activity"/>
    <property type="evidence" value="ECO:0007669"/>
    <property type="project" value="TreeGrafter"/>
</dbReference>
<keyword evidence="8" id="KW-0963">Cytoplasm</keyword>
<evidence type="ECO:0000256" key="4">
    <source>
        <dbReference type="ARBA" id="ARBA00007762"/>
    </source>
</evidence>
<evidence type="ECO:0000313" key="25">
    <source>
        <dbReference type="Proteomes" id="UP000516260"/>
    </source>
</evidence>
<keyword evidence="14" id="KW-0560">Oxidoreductase</keyword>
<organism evidence="24 25">
    <name type="scientific">Takifugu bimaculatus</name>
    <dbReference type="NCBI Taxonomy" id="433685"/>
    <lineage>
        <taxon>Eukaryota</taxon>
        <taxon>Metazoa</taxon>
        <taxon>Chordata</taxon>
        <taxon>Craniata</taxon>
        <taxon>Vertebrata</taxon>
        <taxon>Euteleostomi</taxon>
        <taxon>Actinopterygii</taxon>
        <taxon>Neopterygii</taxon>
        <taxon>Teleostei</taxon>
        <taxon>Neoteleostei</taxon>
        <taxon>Acanthomorphata</taxon>
        <taxon>Eupercaria</taxon>
        <taxon>Tetraodontiformes</taxon>
        <taxon>Tetradontoidea</taxon>
        <taxon>Tetraodontidae</taxon>
        <taxon>Takifugu</taxon>
    </lineage>
</organism>
<evidence type="ECO:0000256" key="12">
    <source>
        <dbReference type="ARBA" id="ARBA00022827"/>
    </source>
</evidence>
<keyword evidence="25" id="KW-1185">Reference proteome</keyword>
<name>A0A4Z2B781_9TELE</name>
<evidence type="ECO:0000256" key="13">
    <source>
        <dbReference type="ARBA" id="ARBA00022857"/>
    </source>
</evidence>
<evidence type="ECO:0000256" key="19">
    <source>
        <dbReference type="ARBA" id="ARBA00032650"/>
    </source>
</evidence>
<dbReference type="PANTHER" id="PTHR31457:SF2">
    <property type="entry name" value="CYANOCOBALAMIN REDUCTASE _ ALKYLCOBALAMIN DEALKYLASE"/>
    <property type="match status" value="1"/>
</dbReference>
<evidence type="ECO:0000256" key="6">
    <source>
        <dbReference type="ARBA" id="ARBA00012666"/>
    </source>
</evidence>
<comment type="catalytic activity">
    <reaction evidence="23">
        <text>apo-[alkylcobalamin reductase] + an R-cob(III)alamin + glutathione = cob(I)alamin-[alkylcobalamin reductase] + an S-substituted glutathione + H(+)</text>
        <dbReference type="Rhea" id="RHEA:40719"/>
        <dbReference type="Rhea" id="RHEA-COMP:14730"/>
        <dbReference type="Rhea" id="RHEA-COMP:14731"/>
        <dbReference type="ChEBI" id="CHEBI:15378"/>
        <dbReference type="ChEBI" id="CHEBI:57925"/>
        <dbReference type="ChEBI" id="CHEBI:60488"/>
        <dbReference type="ChEBI" id="CHEBI:83228"/>
        <dbReference type="ChEBI" id="CHEBI:90779"/>
        <dbReference type="ChEBI" id="CHEBI:140785"/>
        <dbReference type="EC" id="2.5.1.151"/>
    </reaction>
    <physiologicalReaction direction="left-to-right" evidence="23">
        <dbReference type="Rhea" id="RHEA:40720"/>
    </physiologicalReaction>
</comment>
<evidence type="ECO:0000256" key="16">
    <source>
        <dbReference type="ARBA" id="ARBA00031056"/>
    </source>
</evidence>
<evidence type="ECO:0000256" key="15">
    <source>
        <dbReference type="ARBA" id="ARBA00023285"/>
    </source>
</evidence>
<comment type="similarity">
    <text evidence="4">Belongs to the MMACHC family.</text>
</comment>
<dbReference type="GO" id="GO:0071949">
    <property type="term" value="F:FAD binding"/>
    <property type="evidence" value="ECO:0007669"/>
    <property type="project" value="TreeGrafter"/>
</dbReference>
<comment type="catalytic activity">
    <reaction evidence="22">
        <text>apo-[alkylcobalamin reductase] + adenosylcob(III)alamin + glutathione = S-adenosylglutathione + cob(I)alamin-[alkylcobalamin reductase] + H(+)</text>
        <dbReference type="Rhea" id="RHEA:63136"/>
        <dbReference type="Rhea" id="RHEA-COMP:14730"/>
        <dbReference type="Rhea" id="RHEA-COMP:14731"/>
        <dbReference type="ChEBI" id="CHEBI:15378"/>
        <dbReference type="ChEBI" id="CHEBI:18408"/>
        <dbReference type="ChEBI" id="CHEBI:57925"/>
        <dbReference type="ChEBI" id="CHEBI:60488"/>
        <dbReference type="ChEBI" id="CHEBI:83228"/>
        <dbReference type="ChEBI" id="CHEBI:146184"/>
        <dbReference type="EC" id="2.5.1.151"/>
    </reaction>
    <physiologicalReaction direction="left-to-right" evidence="22">
        <dbReference type="Rhea" id="RHEA:63137"/>
    </physiologicalReaction>
</comment>
<evidence type="ECO:0000256" key="23">
    <source>
        <dbReference type="ARBA" id="ARBA00049505"/>
    </source>
</evidence>
<evidence type="ECO:0000256" key="10">
    <source>
        <dbReference type="ARBA" id="ARBA00022630"/>
    </source>
</evidence>
<comment type="subcellular location">
    <subcellularLocation>
        <location evidence="3">Cytoplasm</location>
    </subcellularLocation>
</comment>
<dbReference type="EC" id="2.5.1.151" evidence="5"/>
<dbReference type="GO" id="GO:0033787">
    <property type="term" value="F:cyanocobalamin reductase (cyanide-eliminating) (NADP+) activity"/>
    <property type="evidence" value="ECO:0007669"/>
    <property type="project" value="UniProtKB-EC"/>
</dbReference>
<dbReference type="GO" id="GO:0009235">
    <property type="term" value="P:cobalamin metabolic process"/>
    <property type="evidence" value="ECO:0007669"/>
    <property type="project" value="TreeGrafter"/>
</dbReference>
<protein>
    <recommendedName>
        <fullName evidence="7">Cyanocobalamin reductase / alkylcobalamin dealkylase</fullName>
        <ecNumber evidence="6">1.16.1.6</ecNumber>
        <ecNumber evidence="5">2.5.1.151</ecNumber>
    </recommendedName>
    <alternativeName>
        <fullName evidence="19">Alkylcobalamin:glutathione S-alkyltransferase</fullName>
    </alternativeName>
    <alternativeName>
        <fullName evidence="18">CblC</fullName>
    </alternativeName>
    <alternativeName>
        <fullName evidence="17">Cyanocobalamin reductase (cyanide-eliminating)</fullName>
    </alternativeName>
    <alternativeName>
        <fullName evidence="16">Methylmalonic aciduria and homocystinuria type C protein</fullName>
    </alternativeName>
</protein>
<evidence type="ECO:0000256" key="18">
    <source>
        <dbReference type="ARBA" id="ARBA00031815"/>
    </source>
</evidence>
<evidence type="ECO:0000256" key="8">
    <source>
        <dbReference type="ARBA" id="ARBA00022490"/>
    </source>
</evidence>
<evidence type="ECO:0000256" key="22">
    <source>
        <dbReference type="ARBA" id="ARBA00048537"/>
    </source>
</evidence>
<evidence type="ECO:0000256" key="20">
    <source>
        <dbReference type="ARBA" id="ARBA00047294"/>
    </source>
</evidence>
<proteinExistence type="inferred from homology"/>
<keyword evidence="15" id="KW-0170">Cobalt</keyword>
<dbReference type="CDD" id="cd12959">
    <property type="entry name" value="MMACHC-like"/>
    <property type="match status" value="1"/>
</dbReference>
<dbReference type="GO" id="GO:0031419">
    <property type="term" value="F:cobalamin binding"/>
    <property type="evidence" value="ECO:0007669"/>
    <property type="project" value="UniProtKB-KW"/>
</dbReference>
<evidence type="ECO:0000256" key="11">
    <source>
        <dbReference type="ARBA" id="ARBA00022643"/>
    </source>
</evidence>
<evidence type="ECO:0000256" key="5">
    <source>
        <dbReference type="ARBA" id="ARBA00012308"/>
    </source>
</evidence>
<evidence type="ECO:0000256" key="14">
    <source>
        <dbReference type="ARBA" id="ARBA00023002"/>
    </source>
</evidence>
<evidence type="ECO:0000256" key="17">
    <source>
        <dbReference type="ARBA" id="ARBA00031313"/>
    </source>
</evidence>
<dbReference type="InterPro" id="IPR032037">
    <property type="entry name" value="MMACHC"/>
</dbReference>
<sequence length="266" mass="30095">MAASTVNAECIAGEFKDNLSRLGFEVYPLKVGWYNSVLSPNHRLAYPDDTLAVVVLSTPSMFEDAFLPFLKQRGFQGLSDPIDQCVRHCVSSAVLQCFPGQEVDVRFDYELFPSRKPKFLAQTAAHVSGAAFYYQQSDVKDQPWADKKMFGVCVHPRLGGWFAIRALLIFGGVTAGSEMVQPIPPDCVPSREGRIQLLEAFNFNWQDWTYRDIVQADQSYSQKQRDYFSTPPAQRMLLLRNWGFLPKEEDGREQTPDSQIQLNGHG</sequence>
<comment type="catalytic activity">
    <reaction evidence="21">
        <text>2 cob(II)alamin-[cyanocobalamin reductase] + 2 hydrogen cyanide + NADP(+) = 2 cyanocob(III)alamin + 2 apo-[cyanocobalamin reductase] + NADPH + H(+)</text>
        <dbReference type="Rhea" id="RHEA:16113"/>
        <dbReference type="Rhea" id="RHEA-COMP:14717"/>
        <dbReference type="Rhea" id="RHEA-COMP:14718"/>
        <dbReference type="ChEBI" id="CHEBI:15378"/>
        <dbReference type="ChEBI" id="CHEBI:16304"/>
        <dbReference type="ChEBI" id="CHEBI:17439"/>
        <dbReference type="ChEBI" id="CHEBI:18407"/>
        <dbReference type="ChEBI" id="CHEBI:57783"/>
        <dbReference type="ChEBI" id="CHEBI:58349"/>
        <dbReference type="ChEBI" id="CHEBI:83228"/>
        <dbReference type="EC" id="1.16.1.6"/>
    </reaction>
    <physiologicalReaction direction="right-to-left" evidence="21">
        <dbReference type="Rhea" id="RHEA:16115"/>
    </physiologicalReaction>
</comment>
<evidence type="ECO:0000256" key="9">
    <source>
        <dbReference type="ARBA" id="ARBA00022628"/>
    </source>
</evidence>
<accession>A0A4Z2B781</accession>
<keyword evidence="12" id="KW-0274">FAD</keyword>
<comment type="catalytic activity">
    <reaction evidence="20">
        <text>apo-[alkylcobalamin reductase] + methylcob(III)alamin + glutathione = S-methyl glutathione + cob(I)alamin-[alkylcobalamin reductase] + H(+)</text>
        <dbReference type="Rhea" id="RHEA:63132"/>
        <dbReference type="Rhea" id="RHEA-COMP:14730"/>
        <dbReference type="Rhea" id="RHEA-COMP:14731"/>
        <dbReference type="ChEBI" id="CHEBI:15378"/>
        <dbReference type="ChEBI" id="CHEBI:28115"/>
        <dbReference type="ChEBI" id="CHEBI:57925"/>
        <dbReference type="ChEBI" id="CHEBI:60488"/>
        <dbReference type="ChEBI" id="CHEBI:83228"/>
        <dbReference type="ChEBI" id="CHEBI:141467"/>
        <dbReference type="EC" id="2.5.1.151"/>
    </reaction>
    <physiologicalReaction direction="left-to-right" evidence="20">
        <dbReference type="Rhea" id="RHEA:63133"/>
    </physiologicalReaction>
</comment>
<dbReference type="Proteomes" id="UP000516260">
    <property type="component" value="Chromosome 6"/>
</dbReference>
<dbReference type="EC" id="1.16.1.6" evidence="6"/>
<keyword evidence="13" id="KW-0521">NADP</keyword>
<keyword evidence="10" id="KW-0285">Flavoprotein</keyword>
<keyword evidence="11" id="KW-0288">FMN</keyword>
<dbReference type="GO" id="GO:0005737">
    <property type="term" value="C:cytoplasm"/>
    <property type="evidence" value="ECO:0007669"/>
    <property type="project" value="UniProtKB-SubCell"/>
</dbReference>
<dbReference type="Pfam" id="PF16690">
    <property type="entry name" value="MMACHC"/>
    <property type="match status" value="1"/>
</dbReference>
<dbReference type="EMBL" id="SWLE01000019">
    <property type="protein sequence ID" value="TNM87456.1"/>
    <property type="molecule type" value="Genomic_DNA"/>
</dbReference>
<comment type="cofactor">
    <cofactor evidence="2">
        <name>FAD</name>
        <dbReference type="ChEBI" id="CHEBI:57692"/>
    </cofactor>
</comment>
<evidence type="ECO:0000256" key="7">
    <source>
        <dbReference type="ARBA" id="ARBA00014027"/>
    </source>
</evidence>
<evidence type="ECO:0000256" key="21">
    <source>
        <dbReference type="ARBA" id="ARBA00047958"/>
    </source>
</evidence>